<evidence type="ECO:0000259" key="3">
    <source>
        <dbReference type="Pfam" id="PF25137"/>
    </source>
</evidence>
<dbReference type="CDD" id="cd08187">
    <property type="entry name" value="BDH"/>
    <property type="match status" value="1"/>
</dbReference>
<dbReference type="GO" id="GO:1990002">
    <property type="term" value="F:methylglyoxal reductase (NADPH) (acetol producing) activity"/>
    <property type="evidence" value="ECO:0007669"/>
    <property type="project" value="TreeGrafter"/>
</dbReference>
<dbReference type="PANTHER" id="PTHR43633:SF1">
    <property type="entry name" value="ALCOHOL DEHYDROGENASE YQHD"/>
    <property type="match status" value="1"/>
</dbReference>
<dbReference type="RefSeq" id="WP_307254441.1">
    <property type="nucleotide sequence ID" value="NZ_JAUSTO010000007.1"/>
</dbReference>
<dbReference type="GO" id="GO:0046872">
    <property type="term" value="F:metal ion binding"/>
    <property type="evidence" value="ECO:0007669"/>
    <property type="project" value="InterPro"/>
</dbReference>
<dbReference type="InterPro" id="IPR056798">
    <property type="entry name" value="ADH_Fe_C"/>
</dbReference>
<keyword evidence="5" id="KW-1185">Reference proteome</keyword>
<dbReference type="Proteomes" id="UP001241537">
    <property type="component" value="Unassembled WGS sequence"/>
</dbReference>
<evidence type="ECO:0000313" key="4">
    <source>
        <dbReference type="EMBL" id="MDQ0152653.1"/>
    </source>
</evidence>
<dbReference type="Gene3D" id="3.40.50.1970">
    <property type="match status" value="1"/>
</dbReference>
<evidence type="ECO:0000259" key="2">
    <source>
        <dbReference type="Pfam" id="PF00465"/>
    </source>
</evidence>
<dbReference type="GO" id="GO:1990362">
    <property type="term" value="F:butanol dehydrogenase (NAD+) activity"/>
    <property type="evidence" value="ECO:0007669"/>
    <property type="project" value="InterPro"/>
</dbReference>
<dbReference type="InterPro" id="IPR001670">
    <property type="entry name" value="ADH_Fe/GldA"/>
</dbReference>
<proteinExistence type="predicted"/>
<dbReference type="AlphaFoldDB" id="A0AAE3VAF4"/>
<reference evidence="4" key="1">
    <citation type="submission" date="2023-07" db="EMBL/GenBank/DDBJ databases">
        <title>Genomic Encyclopedia of Type Strains, Phase IV (KMG-IV): sequencing the most valuable type-strain genomes for metagenomic binning, comparative biology and taxonomic classification.</title>
        <authorList>
            <person name="Goeker M."/>
        </authorList>
    </citation>
    <scope>NUCLEOTIDE SEQUENCE</scope>
    <source>
        <strain evidence="4">DSM 19659</strain>
    </source>
</reference>
<accession>A0AAE3VAF4</accession>
<dbReference type="InterPro" id="IPR044731">
    <property type="entry name" value="BDH-like"/>
</dbReference>
<dbReference type="GO" id="GO:0005829">
    <property type="term" value="C:cytosol"/>
    <property type="evidence" value="ECO:0007669"/>
    <property type="project" value="TreeGrafter"/>
</dbReference>
<organism evidence="4 5">
    <name type="scientific">Moryella indoligenes</name>
    <dbReference type="NCBI Taxonomy" id="371674"/>
    <lineage>
        <taxon>Bacteria</taxon>
        <taxon>Bacillati</taxon>
        <taxon>Bacillota</taxon>
        <taxon>Clostridia</taxon>
        <taxon>Lachnospirales</taxon>
        <taxon>Lachnospiraceae</taxon>
        <taxon>Moryella</taxon>
    </lineage>
</organism>
<name>A0AAE3VAF4_9FIRM</name>
<dbReference type="GO" id="GO:0008106">
    <property type="term" value="F:alcohol dehydrogenase (NADP+) activity"/>
    <property type="evidence" value="ECO:0007669"/>
    <property type="project" value="TreeGrafter"/>
</dbReference>
<sequence>MKKFTYYAPTEIVFGAGEEQRTAELVKKYGGSRVLLIYGGHSAVRSGLIDRLMKNLAEAGLEVRSTGGVVPNPLLSTARRMAKEAQEMKVDFILAVGGGSVLDTAKGVAHAAAAPEHDIWDFWSGTKVERSLPIGAVLTISAAGSETSNSSVLTNDDTKPGTKRGMNTDFNRCKFAVMDPMLTMTLPRWQIGAGVADIFMHTSERYFAAILGNHLTDEIAEGLFRDIISYGPKGVQNPEDYEAMSEIMWCGSVSHVGLTGLGAKGDTARDGDWACHQLGMAISALTDATHGATLTAVWGSWASYVCHENMARFAQFARKVWKVTEADDTKAASLGIERTEEFFRSLGMPLTLTELLGHTPSEEEIRAFAEECSYGKKRSIGSFKSLDYDDIVRIYDAAV</sequence>
<dbReference type="PANTHER" id="PTHR43633">
    <property type="entry name" value="ALCOHOL DEHYDROGENASE YQHD"/>
    <property type="match status" value="1"/>
</dbReference>
<keyword evidence="1" id="KW-0560">Oxidoreductase</keyword>
<dbReference type="FunFam" id="3.40.50.1970:FF:000003">
    <property type="entry name" value="Alcohol dehydrogenase, iron-containing"/>
    <property type="match status" value="1"/>
</dbReference>
<dbReference type="Pfam" id="PF25137">
    <property type="entry name" value="ADH_Fe_C"/>
    <property type="match status" value="1"/>
</dbReference>
<dbReference type="Gene3D" id="1.20.1090.10">
    <property type="entry name" value="Dehydroquinate synthase-like - alpha domain"/>
    <property type="match status" value="1"/>
</dbReference>
<dbReference type="SUPFAM" id="SSF56796">
    <property type="entry name" value="Dehydroquinate synthase-like"/>
    <property type="match status" value="1"/>
</dbReference>
<dbReference type="EMBL" id="JAUSTO010000007">
    <property type="protein sequence ID" value="MDQ0152653.1"/>
    <property type="molecule type" value="Genomic_DNA"/>
</dbReference>
<feature type="domain" description="Fe-containing alcohol dehydrogenase-like C-terminal" evidence="3">
    <location>
        <begin position="195"/>
        <end position="398"/>
    </location>
</feature>
<evidence type="ECO:0000313" key="5">
    <source>
        <dbReference type="Proteomes" id="UP001241537"/>
    </source>
</evidence>
<evidence type="ECO:0000256" key="1">
    <source>
        <dbReference type="ARBA" id="ARBA00023002"/>
    </source>
</evidence>
<feature type="domain" description="Alcohol dehydrogenase iron-type/glycerol dehydrogenase GldA" evidence="2">
    <location>
        <begin position="9"/>
        <end position="180"/>
    </location>
</feature>
<protein>
    <submittedName>
        <fullName evidence="4">Alcohol dehydrogenase YqhD (Iron-dependent ADH family)</fullName>
    </submittedName>
</protein>
<dbReference type="Pfam" id="PF00465">
    <property type="entry name" value="Fe-ADH"/>
    <property type="match status" value="1"/>
</dbReference>
<gene>
    <name evidence="4" type="ORF">J2S20_001347</name>
</gene>
<comment type="caution">
    <text evidence="4">The sequence shown here is derived from an EMBL/GenBank/DDBJ whole genome shotgun (WGS) entry which is preliminary data.</text>
</comment>